<proteinExistence type="predicted"/>
<name>A0A9D4K4F6_DREPO</name>
<dbReference type="Proteomes" id="UP000828390">
    <property type="component" value="Unassembled WGS sequence"/>
</dbReference>
<reference evidence="1" key="1">
    <citation type="journal article" date="2019" name="bioRxiv">
        <title>The Genome of the Zebra Mussel, Dreissena polymorpha: A Resource for Invasive Species Research.</title>
        <authorList>
            <person name="McCartney M.A."/>
            <person name="Auch B."/>
            <person name="Kono T."/>
            <person name="Mallez S."/>
            <person name="Zhang Y."/>
            <person name="Obille A."/>
            <person name="Becker A."/>
            <person name="Abrahante J.E."/>
            <person name="Garbe J."/>
            <person name="Badalamenti J.P."/>
            <person name="Herman A."/>
            <person name="Mangelson H."/>
            <person name="Liachko I."/>
            <person name="Sullivan S."/>
            <person name="Sone E.D."/>
            <person name="Koren S."/>
            <person name="Silverstein K.A.T."/>
            <person name="Beckman K.B."/>
            <person name="Gohl D.M."/>
        </authorList>
    </citation>
    <scope>NUCLEOTIDE SEQUENCE</scope>
    <source>
        <strain evidence="1">Duluth1</strain>
        <tissue evidence="1">Whole animal</tissue>
    </source>
</reference>
<sequence>MAYGILGLKINHREQKETGRGDQFQVTLSKDGTTTSYNQIIIVMATSAVTRLINGQVAPSASPPSSDSISIS</sequence>
<gene>
    <name evidence="1" type="ORF">DPMN_106047</name>
</gene>
<dbReference type="EMBL" id="JAIWYP010000004">
    <property type="protein sequence ID" value="KAH3832752.1"/>
    <property type="molecule type" value="Genomic_DNA"/>
</dbReference>
<comment type="caution">
    <text evidence="1">The sequence shown here is derived from an EMBL/GenBank/DDBJ whole genome shotgun (WGS) entry which is preliminary data.</text>
</comment>
<dbReference type="AlphaFoldDB" id="A0A9D4K4F6"/>
<accession>A0A9D4K4F6</accession>
<evidence type="ECO:0000313" key="2">
    <source>
        <dbReference type="Proteomes" id="UP000828390"/>
    </source>
</evidence>
<protein>
    <submittedName>
        <fullName evidence="1">Uncharacterized protein</fullName>
    </submittedName>
</protein>
<evidence type="ECO:0000313" key="1">
    <source>
        <dbReference type="EMBL" id="KAH3832752.1"/>
    </source>
</evidence>
<reference evidence="1" key="2">
    <citation type="submission" date="2020-11" db="EMBL/GenBank/DDBJ databases">
        <authorList>
            <person name="McCartney M.A."/>
            <person name="Auch B."/>
            <person name="Kono T."/>
            <person name="Mallez S."/>
            <person name="Becker A."/>
            <person name="Gohl D.M."/>
            <person name="Silverstein K.A.T."/>
            <person name="Koren S."/>
            <person name="Bechman K.B."/>
            <person name="Herman A."/>
            <person name="Abrahante J.E."/>
            <person name="Garbe J."/>
        </authorList>
    </citation>
    <scope>NUCLEOTIDE SEQUENCE</scope>
    <source>
        <strain evidence="1">Duluth1</strain>
        <tissue evidence="1">Whole animal</tissue>
    </source>
</reference>
<keyword evidence="2" id="KW-1185">Reference proteome</keyword>
<organism evidence="1 2">
    <name type="scientific">Dreissena polymorpha</name>
    <name type="common">Zebra mussel</name>
    <name type="synonym">Mytilus polymorpha</name>
    <dbReference type="NCBI Taxonomy" id="45954"/>
    <lineage>
        <taxon>Eukaryota</taxon>
        <taxon>Metazoa</taxon>
        <taxon>Spiralia</taxon>
        <taxon>Lophotrochozoa</taxon>
        <taxon>Mollusca</taxon>
        <taxon>Bivalvia</taxon>
        <taxon>Autobranchia</taxon>
        <taxon>Heteroconchia</taxon>
        <taxon>Euheterodonta</taxon>
        <taxon>Imparidentia</taxon>
        <taxon>Neoheterodontei</taxon>
        <taxon>Myida</taxon>
        <taxon>Dreissenoidea</taxon>
        <taxon>Dreissenidae</taxon>
        <taxon>Dreissena</taxon>
    </lineage>
</organism>